<evidence type="ECO:0000313" key="1">
    <source>
        <dbReference type="EMBL" id="QOV88236.1"/>
    </source>
</evidence>
<dbReference type="InterPro" id="IPR017850">
    <property type="entry name" value="Alkaline_phosphatase_core_sf"/>
</dbReference>
<accession>A0A7M2WRZ2</accession>
<proteinExistence type="predicted"/>
<dbReference type="SUPFAM" id="SSF53649">
    <property type="entry name" value="Alkaline phosphatase-like"/>
    <property type="match status" value="1"/>
</dbReference>
<dbReference type="RefSeq" id="WP_206291210.1">
    <property type="nucleotide sequence ID" value="NZ_CP063458.1"/>
</dbReference>
<dbReference type="Gene3D" id="3.40.720.10">
    <property type="entry name" value="Alkaline Phosphatase, subunit A"/>
    <property type="match status" value="1"/>
</dbReference>
<gene>
    <name evidence="1" type="ORF">IPV69_18530</name>
</gene>
<dbReference type="AlphaFoldDB" id="A0A7M2WRZ2"/>
<dbReference type="PANTHER" id="PTHR43737:SF1">
    <property type="entry name" value="DUF1501 DOMAIN-CONTAINING PROTEIN"/>
    <property type="match status" value="1"/>
</dbReference>
<organism evidence="1 2">
    <name type="scientific">Humisphaera borealis</name>
    <dbReference type="NCBI Taxonomy" id="2807512"/>
    <lineage>
        <taxon>Bacteria</taxon>
        <taxon>Pseudomonadati</taxon>
        <taxon>Planctomycetota</taxon>
        <taxon>Phycisphaerae</taxon>
        <taxon>Tepidisphaerales</taxon>
        <taxon>Tepidisphaeraceae</taxon>
        <taxon>Humisphaera</taxon>
    </lineage>
</organism>
<dbReference type="KEGG" id="hbs:IPV69_18530"/>
<dbReference type="EMBL" id="CP063458">
    <property type="protein sequence ID" value="QOV88236.1"/>
    <property type="molecule type" value="Genomic_DNA"/>
</dbReference>
<dbReference type="Pfam" id="PF07394">
    <property type="entry name" value="DUF1501"/>
    <property type="match status" value="1"/>
</dbReference>
<dbReference type="PROSITE" id="PS51318">
    <property type="entry name" value="TAT"/>
    <property type="match status" value="1"/>
</dbReference>
<evidence type="ECO:0000313" key="2">
    <source>
        <dbReference type="Proteomes" id="UP000593765"/>
    </source>
</evidence>
<reference evidence="1 2" key="1">
    <citation type="submission" date="2020-10" db="EMBL/GenBank/DDBJ databases">
        <title>Wide distribution of Phycisphaera-like planctomycetes from WD2101 soil group in peatlands and genome analysis of the first cultivated representative.</title>
        <authorList>
            <person name="Dedysh S.N."/>
            <person name="Beletsky A.V."/>
            <person name="Ivanova A."/>
            <person name="Kulichevskaya I.S."/>
            <person name="Suzina N.E."/>
            <person name="Philippov D.A."/>
            <person name="Rakitin A.L."/>
            <person name="Mardanov A.V."/>
            <person name="Ravin N.V."/>
        </authorList>
    </citation>
    <scope>NUCLEOTIDE SEQUENCE [LARGE SCALE GENOMIC DNA]</scope>
    <source>
        <strain evidence="1 2">M1803</strain>
    </source>
</reference>
<keyword evidence="2" id="KW-1185">Reference proteome</keyword>
<sequence>MFRTCQNTRLLISRRDVLRHSASGFGAVALAALHAQWAQGQAVAPSPYRSPLAPKPPHLPAKAKRVIFLFMEGGPSHVDTFDQKPELARAGGRYLPGVFPFERCGKSGLPIADVFPHLSRHADELCLLNGMTTKTPGHQQAIVALHTGAENFVRPSLGSWVVYGLGTVAEDLPGFVTINPVGHLGGAQNYGSAFLPATYQGTKLLSGAASIPNVVNRHLSNGDQRRQLDFVRRANQRFLATDPGHPELEGLIESYEMAFKMQTSVPQTLDVSGEPEAVRELYGLDDGTTSQFGLQCLMARRLAEKGVRFIQLTSNGWDHHHKLKDALAGRAAAIDKPIAGLIADLKRLGMLKDTLIVWGGEFGRTPREDGAGGRGHANRGYSMWMAGGGVKGGLRYGSTDDLGENAATGKMSTHDLHATILHLLGLDHEKLTYKFAGRDFRLTDTKGDVATDILL</sequence>
<dbReference type="InterPro" id="IPR010869">
    <property type="entry name" value="DUF1501"/>
</dbReference>
<dbReference type="PANTHER" id="PTHR43737">
    <property type="entry name" value="BLL7424 PROTEIN"/>
    <property type="match status" value="1"/>
</dbReference>
<protein>
    <submittedName>
        <fullName evidence="1">DUF1501 domain-containing protein</fullName>
    </submittedName>
</protein>
<dbReference type="InterPro" id="IPR006311">
    <property type="entry name" value="TAT_signal"/>
</dbReference>
<dbReference type="Proteomes" id="UP000593765">
    <property type="component" value="Chromosome"/>
</dbReference>
<name>A0A7M2WRZ2_9BACT</name>